<dbReference type="KEGG" id="ehx:EMIHUDRAFT_438027"/>
<dbReference type="GeneID" id="17255904"/>
<dbReference type="RefSeq" id="XP_005762213.1">
    <property type="nucleotide sequence ID" value="XM_005762156.1"/>
</dbReference>
<feature type="transmembrane region" description="Helical" evidence="1">
    <location>
        <begin position="245"/>
        <end position="265"/>
    </location>
</feature>
<evidence type="ECO:0000256" key="1">
    <source>
        <dbReference type="SAM" id="Phobius"/>
    </source>
</evidence>
<feature type="transmembrane region" description="Helical" evidence="1">
    <location>
        <begin position="141"/>
        <end position="161"/>
    </location>
</feature>
<dbReference type="GO" id="GO:0016020">
    <property type="term" value="C:membrane"/>
    <property type="evidence" value="ECO:0007669"/>
    <property type="project" value="TreeGrafter"/>
</dbReference>
<feature type="transmembrane region" description="Helical" evidence="1">
    <location>
        <begin position="72"/>
        <end position="95"/>
    </location>
</feature>
<feature type="transmembrane region" description="Helical" evidence="1">
    <location>
        <begin position="214"/>
        <end position="233"/>
    </location>
</feature>
<feature type="transmembrane region" description="Helical" evidence="1">
    <location>
        <begin position="286"/>
        <end position="305"/>
    </location>
</feature>
<keyword evidence="1" id="KW-0472">Membrane</keyword>
<dbReference type="Proteomes" id="UP000013827">
    <property type="component" value="Unassembled WGS sequence"/>
</dbReference>
<sequence>MCKPARGPFAYGEPWWLDDPIEMSADRFRGRRRQLCFLLGVAASCAGVVAYTSHAGVLVWSITPATFGQSSFVLLPALVVYRIACAAFIFGLCASKLVSDYVLQRGAGAAGARLNHFETLDRTEVAFLDHGVWRFQGLTSWGWVLLGCYFLVAATLSLRVAAAPEAAQHEEPDGAACVASLLLGVSSAYAILITLTVTFVLIPSKHRKGLSTEGFFTPFALSQHNANLAMVVGELLCGAVPIDPWHLPFALGFGIVYLCGWHQTVRYNRTRTLMYHFLNWQHPRSLLICSLLMLTLAAFFAFAALVGQLRLRPGGAPMVLCAALAVMRWRRPPPLAGKGE</sequence>
<keyword evidence="1" id="KW-1133">Transmembrane helix</keyword>
<dbReference type="HOGENOM" id="CLU_817438_0_0_1"/>
<feature type="transmembrane region" description="Helical" evidence="1">
    <location>
        <begin position="181"/>
        <end position="202"/>
    </location>
</feature>
<reference evidence="3" key="1">
    <citation type="journal article" date="2013" name="Nature">
        <title>Pan genome of the phytoplankton Emiliania underpins its global distribution.</title>
        <authorList>
            <person name="Read B.A."/>
            <person name="Kegel J."/>
            <person name="Klute M.J."/>
            <person name="Kuo A."/>
            <person name="Lefebvre S.C."/>
            <person name="Maumus F."/>
            <person name="Mayer C."/>
            <person name="Miller J."/>
            <person name="Monier A."/>
            <person name="Salamov A."/>
            <person name="Young J."/>
            <person name="Aguilar M."/>
            <person name="Claverie J.M."/>
            <person name="Frickenhaus S."/>
            <person name="Gonzalez K."/>
            <person name="Herman E.K."/>
            <person name="Lin Y.C."/>
            <person name="Napier J."/>
            <person name="Ogata H."/>
            <person name="Sarno A.F."/>
            <person name="Shmutz J."/>
            <person name="Schroeder D."/>
            <person name="de Vargas C."/>
            <person name="Verret F."/>
            <person name="von Dassow P."/>
            <person name="Valentin K."/>
            <person name="Van de Peer Y."/>
            <person name="Wheeler G."/>
            <person name="Dacks J.B."/>
            <person name="Delwiche C.F."/>
            <person name="Dyhrman S.T."/>
            <person name="Glockner G."/>
            <person name="John U."/>
            <person name="Richards T."/>
            <person name="Worden A.Z."/>
            <person name="Zhang X."/>
            <person name="Grigoriev I.V."/>
            <person name="Allen A.E."/>
            <person name="Bidle K."/>
            <person name="Borodovsky M."/>
            <person name="Bowler C."/>
            <person name="Brownlee C."/>
            <person name="Cock J.M."/>
            <person name="Elias M."/>
            <person name="Gladyshev V.N."/>
            <person name="Groth M."/>
            <person name="Guda C."/>
            <person name="Hadaegh A."/>
            <person name="Iglesias-Rodriguez M.D."/>
            <person name="Jenkins J."/>
            <person name="Jones B.M."/>
            <person name="Lawson T."/>
            <person name="Leese F."/>
            <person name="Lindquist E."/>
            <person name="Lobanov A."/>
            <person name="Lomsadze A."/>
            <person name="Malik S.B."/>
            <person name="Marsh M.E."/>
            <person name="Mackinder L."/>
            <person name="Mock T."/>
            <person name="Mueller-Roeber B."/>
            <person name="Pagarete A."/>
            <person name="Parker M."/>
            <person name="Probert I."/>
            <person name="Quesneville H."/>
            <person name="Raines C."/>
            <person name="Rensing S.A."/>
            <person name="Riano-Pachon D.M."/>
            <person name="Richier S."/>
            <person name="Rokitta S."/>
            <person name="Shiraiwa Y."/>
            <person name="Soanes D.M."/>
            <person name="van der Giezen M."/>
            <person name="Wahlund T.M."/>
            <person name="Williams B."/>
            <person name="Wilson W."/>
            <person name="Wolfe G."/>
            <person name="Wurch L.L."/>
        </authorList>
    </citation>
    <scope>NUCLEOTIDE SEQUENCE</scope>
</reference>
<dbReference type="PANTHER" id="PTHR12242:SF1">
    <property type="entry name" value="MYND-TYPE DOMAIN-CONTAINING PROTEIN"/>
    <property type="match status" value="1"/>
</dbReference>
<dbReference type="AlphaFoldDB" id="A0A0D3IEU9"/>
<evidence type="ECO:0000313" key="2">
    <source>
        <dbReference type="EnsemblProtists" id="EOD09784"/>
    </source>
</evidence>
<keyword evidence="3" id="KW-1185">Reference proteome</keyword>
<organism evidence="2 3">
    <name type="scientific">Emiliania huxleyi (strain CCMP1516)</name>
    <dbReference type="NCBI Taxonomy" id="280463"/>
    <lineage>
        <taxon>Eukaryota</taxon>
        <taxon>Haptista</taxon>
        <taxon>Haptophyta</taxon>
        <taxon>Prymnesiophyceae</taxon>
        <taxon>Isochrysidales</taxon>
        <taxon>Noelaerhabdaceae</taxon>
        <taxon>Emiliania</taxon>
    </lineage>
</organism>
<keyword evidence="1" id="KW-0812">Transmembrane</keyword>
<proteinExistence type="predicted"/>
<protein>
    <submittedName>
        <fullName evidence="2">Uncharacterized protein</fullName>
    </submittedName>
</protein>
<dbReference type="PANTHER" id="PTHR12242">
    <property type="entry name" value="OS02G0130600 PROTEIN-RELATED"/>
    <property type="match status" value="1"/>
</dbReference>
<dbReference type="EnsemblProtists" id="EOD09784">
    <property type="protein sequence ID" value="EOD09784"/>
    <property type="gene ID" value="EMIHUDRAFT_438027"/>
</dbReference>
<reference evidence="2" key="2">
    <citation type="submission" date="2024-10" db="UniProtKB">
        <authorList>
            <consortium name="EnsemblProtists"/>
        </authorList>
    </citation>
    <scope>IDENTIFICATION</scope>
</reference>
<name>A0A0D3IEU9_EMIH1</name>
<evidence type="ECO:0000313" key="3">
    <source>
        <dbReference type="Proteomes" id="UP000013827"/>
    </source>
</evidence>
<dbReference type="PaxDb" id="2903-EOD09784"/>
<accession>A0A0D3IEU9</accession>
<feature type="transmembrane region" description="Helical" evidence="1">
    <location>
        <begin position="35"/>
        <end position="60"/>
    </location>
</feature>